<gene>
    <name evidence="2" type="ORF">NK6_3609</name>
</gene>
<organism evidence="2 3">
    <name type="scientific">Bradyrhizobium diazoefficiens</name>
    <dbReference type="NCBI Taxonomy" id="1355477"/>
    <lineage>
        <taxon>Bacteria</taxon>
        <taxon>Pseudomonadati</taxon>
        <taxon>Pseudomonadota</taxon>
        <taxon>Alphaproteobacteria</taxon>
        <taxon>Hyphomicrobiales</taxon>
        <taxon>Nitrobacteraceae</taxon>
        <taxon>Bradyrhizobium</taxon>
    </lineage>
</organism>
<name>A0A0E3VU48_9BRAD</name>
<proteinExistence type="predicted"/>
<feature type="compositionally biased region" description="Polar residues" evidence="1">
    <location>
        <begin position="552"/>
        <end position="568"/>
    </location>
</feature>
<feature type="region of interest" description="Disordered" evidence="1">
    <location>
        <begin position="537"/>
        <end position="576"/>
    </location>
</feature>
<evidence type="ECO:0000313" key="2">
    <source>
        <dbReference type="EMBL" id="BAR56785.1"/>
    </source>
</evidence>
<protein>
    <submittedName>
        <fullName evidence="2">Uncharacterized protein</fullName>
    </submittedName>
</protein>
<sequence length="751" mass="80435">MNLTGSCRDFSSEAAPTVSQPAIARGIDPREIQEFLVMSIIKRGTQVPARWRLLACGLLLMASASLPARADDGIVDVHALPQLEGAVEDNSRPDPYRVEYRMPTPESLTSPAVKKLLGAVGWVPYVRPLEEKSTTLNFKKGRQGLSVHFTQALGRPDQSVVYYSTDRIYGNVPFPDGASDIVFDGTRPYLGCIAPSALDTTSDFYASQMEAIGWRKLTPETAARWTTSLDETVPNGLRVFYEHPDSEVTGFYKQKPVMLTLTRRDDGRTNVDIRVAPFALPFDLKADSDAAGLPRPTFTKSSRGLGSASSNKREMSAAAMAELPAVLAFYHRELAARGWQEDGSAPLAPGDEVAIKISNAEETGVLRLGRKYDFTMVSLTAQVKESALAARAKAKKEADDRFFSDAAAAAKQVIAADEARRKVQAAALSDVPLNALADSKTPVPLPENTEGVKFEGSDGSLEFSSTSSVKALTAFYRASLKPLGWNERPSVINQPNMAMLEFAKGGKSISFTVMQMGPKVRVSAEGSGLKVAAAKPAEVQAKSSEPLKPDTESQLPVPTQRSSTSLATTKLPGSETPFRRELEASIPAPLGDVLAFYRTELGKLNWQEKADGAAVSAESAQIDFTSPQGPAVLKLGRAKGETIVNLAQKNPDAATKADIMPKPGQARVMLGNIGAKEASLTINKQTIKIAAGAGGPQSPKGPMLDLAPGKYQYALRVPGRPARTETLTVAAGDAWGLMVGPTGEVLPLQMY</sequence>
<accession>A0A0E3VU48</accession>
<dbReference type="Proteomes" id="UP000063308">
    <property type="component" value="Chromosome"/>
</dbReference>
<reference evidence="2 3" key="1">
    <citation type="submission" date="2014-11" db="EMBL/GenBank/DDBJ databases">
        <title>Symbiosis island explosion on the genome of extra-slow-growing strains of soybean bradyrhizobia with massive insertion sequences.</title>
        <authorList>
            <person name="Iida T."/>
            <person name="Minamisawa K."/>
        </authorList>
    </citation>
    <scope>NUCLEOTIDE SEQUENCE [LARGE SCALE GENOMIC DNA]</scope>
    <source>
        <strain evidence="2 3">NK6</strain>
    </source>
</reference>
<evidence type="ECO:0000256" key="1">
    <source>
        <dbReference type="SAM" id="MobiDB-lite"/>
    </source>
</evidence>
<evidence type="ECO:0000313" key="3">
    <source>
        <dbReference type="Proteomes" id="UP000063308"/>
    </source>
</evidence>
<dbReference type="EMBL" id="AP014685">
    <property type="protein sequence ID" value="BAR56785.1"/>
    <property type="molecule type" value="Genomic_DNA"/>
</dbReference>
<dbReference type="AlphaFoldDB" id="A0A0E3VU48"/>